<dbReference type="EMBL" id="ASGP02000005">
    <property type="protein sequence ID" value="KAH9506153.1"/>
    <property type="molecule type" value="Genomic_DNA"/>
</dbReference>
<organism evidence="1 2">
    <name type="scientific">Dermatophagoides farinae</name>
    <name type="common">American house dust mite</name>
    <dbReference type="NCBI Taxonomy" id="6954"/>
    <lineage>
        <taxon>Eukaryota</taxon>
        <taxon>Metazoa</taxon>
        <taxon>Ecdysozoa</taxon>
        <taxon>Arthropoda</taxon>
        <taxon>Chelicerata</taxon>
        <taxon>Arachnida</taxon>
        <taxon>Acari</taxon>
        <taxon>Acariformes</taxon>
        <taxon>Sarcoptiformes</taxon>
        <taxon>Astigmata</taxon>
        <taxon>Psoroptidia</taxon>
        <taxon>Analgoidea</taxon>
        <taxon>Pyroglyphidae</taxon>
        <taxon>Dermatophagoidinae</taxon>
        <taxon>Dermatophagoides</taxon>
    </lineage>
</organism>
<comment type="caution">
    <text evidence="1">The sequence shown here is derived from an EMBL/GenBank/DDBJ whole genome shotgun (WGS) entry which is preliminary data.</text>
</comment>
<reference evidence="1" key="2">
    <citation type="journal article" date="2022" name="Res Sq">
        <title>Comparative Genomics Reveals Insights into the Divergent Evolution of Astigmatic Mites and Household Pest Adaptations.</title>
        <authorList>
            <person name="Xiong Q."/>
            <person name="Wan A.T.-Y."/>
            <person name="Liu X.-Y."/>
            <person name="Fung C.S.-H."/>
            <person name="Xiao X."/>
            <person name="Malainual N."/>
            <person name="Hou J."/>
            <person name="Wang L."/>
            <person name="Wang M."/>
            <person name="Yang K."/>
            <person name="Cui Y."/>
            <person name="Leung E."/>
            <person name="Nong W."/>
            <person name="Shin S.-K."/>
            <person name="Au S."/>
            <person name="Jeong K.Y."/>
            <person name="Chew F.T."/>
            <person name="Hui J."/>
            <person name="Leung T.F."/>
            <person name="Tungtrongchitr A."/>
            <person name="Zhong N."/>
            <person name="Liu Z."/>
            <person name="Tsui S."/>
        </authorList>
    </citation>
    <scope>NUCLEOTIDE SEQUENCE</scope>
    <source>
        <strain evidence="1">Derf</strain>
        <tissue evidence="1">Whole organism</tissue>
    </source>
</reference>
<accession>A0A922KZP0</accession>
<sequence length="105" mass="12409">MAKTVFSQMIENTAVVGCCKYKILFINTMMHHLKQQSIQHREKIISLYIERYLSRMTTKNVEMDKSIKKKEKIPSSSSSYKSVENQSHFLSKYIIQMDDDDHHHV</sequence>
<gene>
    <name evidence="1" type="ORF">DERF_010896</name>
</gene>
<protein>
    <submittedName>
        <fullName evidence="1">Uncharacterized protein</fullName>
    </submittedName>
</protein>
<evidence type="ECO:0000313" key="2">
    <source>
        <dbReference type="Proteomes" id="UP000790347"/>
    </source>
</evidence>
<dbReference type="AlphaFoldDB" id="A0A922KZP0"/>
<proteinExistence type="predicted"/>
<evidence type="ECO:0000313" key="1">
    <source>
        <dbReference type="EMBL" id="KAH9506153.1"/>
    </source>
</evidence>
<reference evidence="1" key="1">
    <citation type="submission" date="2013-05" db="EMBL/GenBank/DDBJ databases">
        <authorList>
            <person name="Yim A.K.Y."/>
            <person name="Chan T.F."/>
            <person name="Ji K.M."/>
            <person name="Liu X.Y."/>
            <person name="Zhou J.W."/>
            <person name="Li R.Q."/>
            <person name="Yang K.Y."/>
            <person name="Li J."/>
            <person name="Li M."/>
            <person name="Law P.T.W."/>
            <person name="Wu Y.L."/>
            <person name="Cai Z.L."/>
            <person name="Qin H."/>
            <person name="Bao Y."/>
            <person name="Leung R.K.K."/>
            <person name="Ng P.K.S."/>
            <person name="Zou J."/>
            <person name="Zhong X.J."/>
            <person name="Ran P.X."/>
            <person name="Zhong N.S."/>
            <person name="Liu Z.G."/>
            <person name="Tsui S.K.W."/>
        </authorList>
    </citation>
    <scope>NUCLEOTIDE SEQUENCE</scope>
    <source>
        <strain evidence="1">Derf</strain>
        <tissue evidence="1">Whole organism</tissue>
    </source>
</reference>
<dbReference type="Proteomes" id="UP000790347">
    <property type="component" value="Unassembled WGS sequence"/>
</dbReference>
<name>A0A922KZP0_DERFA</name>
<keyword evidence="2" id="KW-1185">Reference proteome</keyword>